<dbReference type="EMBL" id="CP080095">
    <property type="protein sequence ID" value="QYD70700.1"/>
    <property type="molecule type" value="Genomic_DNA"/>
</dbReference>
<dbReference type="Proteomes" id="UP000826462">
    <property type="component" value="Chromosome 1"/>
</dbReference>
<gene>
    <name evidence="1" type="ORF">KZJ38_10700</name>
</gene>
<reference evidence="1 2" key="1">
    <citation type="submission" date="2021-07" db="EMBL/GenBank/DDBJ databases">
        <title>Paraburkholderia edwinii protects Aspergillus sp. from phenazines by acting as a toxin sponge.</title>
        <authorList>
            <person name="Dahlstrom K.M."/>
            <person name="Newman D.K."/>
        </authorList>
    </citation>
    <scope>NUCLEOTIDE SEQUENCE [LARGE SCALE GENOMIC DNA]</scope>
    <source>
        <strain evidence="1 2">Pe01</strain>
    </source>
</reference>
<accession>A0ABX8UU03</accession>
<sequence>MRATAHKNPAAPVFIRAGMHWRIGEYPRTSMNKEALKFLPQVSKKNNLYRKLFPDFFLISAATITSFGSLETGFHRYPAGLLGISYITFNRLLYSCIRNLSCTPEQHFINSHIYLIFLSGSDLNLSQFHAEKSLEKFAAN</sequence>
<organism evidence="1 2">
    <name type="scientific">Paraburkholderia edwinii</name>
    <dbReference type="NCBI Taxonomy" id="2861782"/>
    <lineage>
        <taxon>Bacteria</taxon>
        <taxon>Pseudomonadati</taxon>
        <taxon>Pseudomonadota</taxon>
        <taxon>Betaproteobacteria</taxon>
        <taxon>Burkholderiales</taxon>
        <taxon>Burkholderiaceae</taxon>
        <taxon>Paraburkholderia</taxon>
    </lineage>
</organism>
<protein>
    <submittedName>
        <fullName evidence="1">Uncharacterized protein</fullName>
    </submittedName>
</protein>
<evidence type="ECO:0000313" key="2">
    <source>
        <dbReference type="Proteomes" id="UP000826462"/>
    </source>
</evidence>
<proteinExistence type="predicted"/>
<name>A0ABX8UU03_9BURK</name>
<keyword evidence="2" id="KW-1185">Reference proteome</keyword>
<evidence type="ECO:0000313" key="1">
    <source>
        <dbReference type="EMBL" id="QYD70700.1"/>
    </source>
</evidence>
<dbReference type="RefSeq" id="WP_219800004.1">
    <property type="nucleotide sequence ID" value="NZ_CP080095.1"/>
</dbReference>